<organism evidence="9 13">
    <name type="scientific">Didymodactylos carnosus</name>
    <dbReference type="NCBI Taxonomy" id="1234261"/>
    <lineage>
        <taxon>Eukaryota</taxon>
        <taxon>Metazoa</taxon>
        <taxon>Spiralia</taxon>
        <taxon>Gnathifera</taxon>
        <taxon>Rotifera</taxon>
        <taxon>Eurotatoria</taxon>
        <taxon>Bdelloidea</taxon>
        <taxon>Philodinida</taxon>
        <taxon>Philodinidae</taxon>
        <taxon>Didymodactylos</taxon>
    </lineage>
</organism>
<accession>A0A813VFX3</accession>
<dbReference type="SUPFAM" id="SSF46689">
    <property type="entry name" value="Homeodomain-like"/>
    <property type="match status" value="1"/>
</dbReference>
<evidence type="ECO:0000256" key="5">
    <source>
        <dbReference type="PROSITE-ProRule" id="PRU00108"/>
    </source>
</evidence>
<evidence type="ECO:0000256" key="7">
    <source>
        <dbReference type="SAM" id="MobiDB-lite"/>
    </source>
</evidence>
<dbReference type="EMBL" id="CAJNOK010005089">
    <property type="protein sequence ID" value="CAF0959995.1"/>
    <property type="molecule type" value="Genomic_DNA"/>
</dbReference>
<evidence type="ECO:0000313" key="9">
    <source>
        <dbReference type="EMBL" id="CAF0842407.1"/>
    </source>
</evidence>
<comment type="subcellular location">
    <subcellularLocation>
        <location evidence="1 5 6">Nucleus</location>
    </subcellularLocation>
</comment>
<keyword evidence="13" id="KW-1185">Reference proteome</keyword>
<proteinExistence type="predicted"/>
<reference evidence="9" key="1">
    <citation type="submission" date="2021-02" db="EMBL/GenBank/DDBJ databases">
        <authorList>
            <person name="Nowell W R."/>
        </authorList>
    </citation>
    <scope>NUCLEOTIDE SEQUENCE</scope>
</reference>
<evidence type="ECO:0000256" key="6">
    <source>
        <dbReference type="RuleBase" id="RU000682"/>
    </source>
</evidence>
<dbReference type="Proteomes" id="UP000677228">
    <property type="component" value="Unassembled WGS sequence"/>
</dbReference>
<dbReference type="PANTHER" id="PTHR46123:SF4">
    <property type="entry name" value="MIX-TYPE HOMEOBOX GENE 1-RELATED"/>
    <property type="match status" value="1"/>
</dbReference>
<evidence type="ECO:0000313" key="13">
    <source>
        <dbReference type="Proteomes" id="UP000663829"/>
    </source>
</evidence>
<evidence type="ECO:0000256" key="3">
    <source>
        <dbReference type="ARBA" id="ARBA00023155"/>
    </source>
</evidence>
<dbReference type="PROSITE" id="PS50071">
    <property type="entry name" value="HOMEOBOX_2"/>
    <property type="match status" value="1"/>
</dbReference>
<evidence type="ECO:0000256" key="2">
    <source>
        <dbReference type="ARBA" id="ARBA00023125"/>
    </source>
</evidence>
<sequence>MLQDTGYNSMTSDTQNSHLSDKENKKSIIKNQNKQMINDTKKVKQERTKFTDIQKWTLNQFYLNQNRYPSIHEIERLGTQLNLSDAKIRVWFQNKRVRHRPDKKQLTDSSRFTITTSQQQSQTLSFMLSSLVSPLSPSVHLSIKQFYEQHQLHF</sequence>
<keyword evidence="3 5" id="KW-0371">Homeobox</keyword>
<protein>
    <recommendedName>
        <fullName evidence="8">Homeobox domain-containing protein</fullName>
    </recommendedName>
</protein>
<dbReference type="OrthoDB" id="6159439at2759"/>
<dbReference type="GO" id="GO:0000977">
    <property type="term" value="F:RNA polymerase II transcription regulatory region sequence-specific DNA binding"/>
    <property type="evidence" value="ECO:0007669"/>
    <property type="project" value="TreeGrafter"/>
</dbReference>
<dbReference type="Proteomes" id="UP000681722">
    <property type="component" value="Unassembled WGS sequence"/>
</dbReference>
<dbReference type="GO" id="GO:0005634">
    <property type="term" value="C:nucleus"/>
    <property type="evidence" value="ECO:0007669"/>
    <property type="project" value="UniProtKB-SubCell"/>
</dbReference>
<dbReference type="Proteomes" id="UP000682733">
    <property type="component" value="Unassembled WGS sequence"/>
</dbReference>
<feature type="compositionally biased region" description="Polar residues" evidence="7">
    <location>
        <begin position="1"/>
        <end position="18"/>
    </location>
</feature>
<dbReference type="PANTHER" id="PTHR46123">
    <property type="entry name" value="MIX-TYPE HOMEOBOX GENE 1-RELATED"/>
    <property type="match status" value="1"/>
</dbReference>
<dbReference type="Pfam" id="PF00046">
    <property type="entry name" value="Homeodomain"/>
    <property type="match status" value="1"/>
</dbReference>
<evidence type="ECO:0000313" key="12">
    <source>
        <dbReference type="EMBL" id="CAF3732756.1"/>
    </source>
</evidence>
<feature type="region of interest" description="Disordered" evidence="7">
    <location>
        <begin position="1"/>
        <end position="30"/>
    </location>
</feature>
<evidence type="ECO:0000313" key="11">
    <source>
        <dbReference type="EMBL" id="CAF3629739.1"/>
    </source>
</evidence>
<dbReference type="InterPro" id="IPR009057">
    <property type="entry name" value="Homeodomain-like_sf"/>
</dbReference>
<evidence type="ECO:0000256" key="4">
    <source>
        <dbReference type="ARBA" id="ARBA00023242"/>
    </source>
</evidence>
<dbReference type="CDD" id="cd00086">
    <property type="entry name" value="homeodomain"/>
    <property type="match status" value="1"/>
</dbReference>
<dbReference type="Gene3D" id="1.10.10.60">
    <property type="entry name" value="Homeodomain-like"/>
    <property type="match status" value="1"/>
</dbReference>
<dbReference type="InterPro" id="IPR001356">
    <property type="entry name" value="HD"/>
</dbReference>
<keyword evidence="2 5" id="KW-0238">DNA-binding</keyword>
<dbReference type="SMART" id="SM00389">
    <property type="entry name" value="HOX"/>
    <property type="match status" value="1"/>
</dbReference>
<feature type="DNA-binding region" description="Homeobox" evidence="5">
    <location>
        <begin position="43"/>
        <end position="103"/>
    </location>
</feature>
<evidence type="ECO:0000259" key="8">
    <source>
        <dbReference type="PROSITE" id="PS50071"/>
    </source>
</evidence>
<dbReference type="EMBL" id="CAJOBA010005093">
    <property type="protein sequence ID" value="CAF3732756.1"/>
    <property type="molecule type" value="Genomic_DNA"/>
</dbReference>
<name>A0A813VFX3_9BILA</name>
<dbReference type="Proteomes" id="UP000663829">
    <property type="component" value="Unassembled WGS sequence"/>
</dbReference>
<evidence type="ECO:0000256" key="1">
    <source>
        <dbReference type="ARBA" id="ARBA00004123"/>
    </source>
</evidence>
<dbReference type="InterPro" id="IPR051306">
    <property type="entry name" value="Homeobox_regulator"/>
</dbReference>
<evidence type="ECO:0000313" key="10">
    <source>
        <dbReference type="EMBL" id="CAF0959995.1"/>
    </source>
</evidence>
<dbReference type="EMBL" id="CAJOBC010000824">
    <property type="protein sequence ID" value="CAF3629739.1"/>
    <property type="molecule type" value="Genomic_DNA"/>
</dbReference>
<dbReference type="AlphaFoldDB" id="A0A813VFX3"/>
<keyword evidence="4 5" id="KW-0539">Nucleus</keyword>
<comment type="caution">
    <text evidence="9">The sequence shown here is derived from an EMBL/GenBank/DDBJ whole genome shotgun (WGS) entry which is preliminary data.</text>
</comment>
<dbReference type="EMBL" id="CAJNOQ010000824">
    <property type="protein sequence ID" value="CAF0842407.1"/>
    <property type="molecule type" value="Genomic_DNA"/>
</dbReference>
<gene>
    <name evidence="9" type="ORF">GPM918_LOCUS5633</name>
    <name evidence="10" type="ORF">OVA965_LOCUS12584</name>
    <name evidence="11" type="ORF">SRO942_LOCUS5633</name>
    <name evidence="12" type="ORF">TMI583_LOCUS12584</name>
</gene>
<dbReference type="GO" id="GO:0000981">
    <property type="term" value="F:DNA-binding transcription factor activity, RNA polymerase II-specific"/>
    <property type="evidence" value="ECO:0007669"/>
    <property type="project" value="TreeGrafter"/>
</dbReference>
<feature type="domain" description="Homeobox" evidence="8">
    <location>
        <begin position="41"/>
        <end position="102"/>
    </location>
</feature>